<comment type="caution">
    <text evidence="4">The sequence shown here is derived from an EMBL/GenBank/DDBJ whole genome shotgun (WGS) entry which is preliminary data.</text>
</comment>
<dbReference type="EMBL" id="JWZX01002383">
    <property type="protein sequence ID" value="KOO29651.1"/>
    <property type="molecule type" value="Genomic_DNA"/>
</dbReference>
<keyword evidence="1" id="KW-0106">Calcium</keyword>
<evidence type="ECO:0000313" key="4">
    <source>
        <dbReference type="EMBL" id="KOO29651.1"/>
    </source>
</evidence>
<evidence type="ECO:0000259" key="3">
    <source>
        <dbReference type="PROSITE" id="PS50222"/>
    </source>
</evidence>
<dbReference type="AlphaFoldDB" id="A0A0M0JSM7"/>
<feature type="domain" description="EF-hand" evidence="3">
    <location>
        <begin position="192"/>
        <end position="227"/>
    </location>
</feature>
<dbReference type="CDD" id="cd00051">
    <property type="entry name" value="EFh"/>
    <property type="match status" value="1"/>
</dbReference>
<feature type="compositionally biased region" description="Polar residues" evidence="2">
    <location>
        <begin position="1"/>
        <end position="11"/>
    </location>
</feature>
<evidence type="ECO:0000256" key="1">
    <source>
        <dbReference type="ARBA" id="ARBA00022837"/>
    </source>
</evidence>
<proteinExistence type="predicted"/>
<dbReference type="PROSITE" id="PS00018">
    <property type="entry name" value="EF_HAND_1"/>
    <property type="match status" value="2"/>
</dbReference>
<name>A0A0M0JSM7_9EUKA</name>
<dbReference type="GO" id="GO:0005509">
    <property type="term" value="F:calcium ion binding"/>
    <property type="evidence" value="ECO:0007669"/>
    <property type="project" value="InterPro"/>
</dbReference>
<gene>
    <name evidence="4" type="ORF">Ctob_008262</name>
</gene>
<dbReference type="Pfam" id="PF13499">
    <property type="entry name" value="EF-hand_7"/>
    <property type="match status" value="1"/>
</dbReference>
<dbReference type="InterPro" id="IPR002048">
    <property type="entry name" value="EF_hand_dom"/>
</dbReference>
<feature type="region of interest" description="Disordered" evidence="2">
    <location>
        <begin position="1"/>
        <end position="28"/>
    </location>
</feature>
<organism evidence="4 5">
    <name type="scientific">Chrysochromulina tobinii</name>
    <dbReference type="NCBI Taxonomy" id="1460289"/>
    <lineage>
        <taxon>Eukaryota</taxon>
        <taxon>Haptista</taxon>
        <taxon>Haptophyta</taxon>
        <taxon>Prymnesiophyceae</taxon>
        <taxon>Prymnesiales</taxon>
        <taxon>Chrysochromulinaceae</taxon>
        <taxon>Chrysochromulina</taxon>
    </lineage>
</organism>
<accession>A0A0M0JSM7</accession>
<dbReference type="Proteomes" id="UP000037460">
    <property type="component" value="Unassembled WGS sequence"/>
</dbReference>
<reference evidence="5" key="1">
    <citation type="journal article" date="2015" name="PLoS Genet.">
        <title>Genome Sequence and Transcriptome Analyses of Chrysochromulina tobin: Metabolic Tools for Enhanced Algal Fitness in the Prominent Order Prymnesiales (Haptophyceae).</title>
        <authorList>
            <person name="Hovde B.T."/>
            <person name="Deodato C.R."/>
            <person name="Hunsperger H.M."/>
            <person name="Ryken S.A."/>
            <person name="Yost W."/>
            <person name="Jha R.K."/>
            <person name="Patterson J."/>
            <person name="Monnat R.J. Jr."/>
            <person name="Barlow S.B."/>
            <person name="Starkenburg S.R."/>
            <person name="Cattolico R.A."/>
        </authorList>
    </citation>
    <scope>NUCLEOTIDE SEQUENCE</scope>
    <source>
        <strain evidence="5">CCMP291</strain>
    </source>
</reference>
<dbReference type="SUPFAM" id="SSF47473">
    <property type="entry name" value="EF-hand"/>
    <property type="match status" value="1"/>
</dbReference>
<dbReference type="InterPro" id="IPR011992">
    <property type="entry name" value="EF-hand-dom_pair"/>
</dbReference>
<dbReference type="PROSITE" id="PS50222">
    <property type="entry name" value="EF_HAND_2"/>
    <property type="match status" value="2"/>
</dbReference>
<dbReference type="Gene3D" id="1.10.238.10">
    <property type="entry name" value="EF-hand"/>
    <property type="match status" value="1"/>
</dbReference>
<evidence type="ECO:0000313" key="5">
    <source>
        <dbReference type="Proteomes" id="UP000037460"/>
    </source>
</evidence>
<protein>
    <recommendedName>
        <fullName evidence="3">EF-hand domain-containing protein</fullName>
    </recommendedName>
</protein>
<keyword evidence="5" id="KW-1185">Reference proteome</keyword>
<sequence length="261" mass="30105">MSLSARPSTVNPLAGPTSPRAFTPRAPFDHHQWMHRTITRREEDWRERNMLMTMQAFGRFDRKKMEVLPFKDCIQGVTAFKAGGDSFRTFKGLPPLSARDTGKTRRLLDLKRRLAPLNVKPEPAADPKWERVDHNLEMYREGNAAGGYGDNGLSYKFDGKVDEMGENEDPDAPVTDKEIRQGRAILERLMQTKWKVLRQAFFSIDENHSGRIDATEFMRILMFGNLKGVIKERTLKFLMNEIDTNKNGVIDYDEFIAMYTQ</sequence>
<dbReference type="InterPro" id="IPR018247">
    <property type="entry name" value="EF_Hand_1_Ca_BS"/>
</dbReference>
<dbReference type="OrthoDB" id="26525at2759"/>
<feature type="domain" description="EF-hand" evidence="3">
    <location>
        <begin position="230"/>
        <end position="261"/>
    </location>
</feature>
<dbReference type="SMART" id="SM00054">
    <property type="entry name" value="EFh"/>
    <property type="match status" value="2"/>
</dbReference>
<evidence type="ECO:0000256" key="2">
    <source>
        <dbReference type="SAM" id="MobiDB-lite"/>
    </source>
</evidence>